<evidence type="ECO:0000256" key="1">
    <source>
        <dbReference type="ARBA" id="ARBA00004651"/>
    </source>
</evidence>
<dbReference type="OrthoDB" id="257690at2"/>
<evidence type="ECO:0000256" key="12">
    <source>
        <dbReference type="SAM" id="Phobius"/>
    </source>
</evidence>
<evidence type="ECO:0000256" key="9">
    <source>
        <dbReference type="ARBA" id="ARBA00022989"/>
    </source>
</evidence>
<reference evidence="14 15" key="1">
    <citation type="journal article" date="2009" name="Stand. Genomic Sci.">
        <title>Complete genome sequence of Cryptobacterium curtum type strain (12-3).</title>
        <authorList>
            <person name="Mavrommatis K."/>
            <person name="Pukall R."/>
            <person name="Rohde C."/>
            <person name="Chen F."/>
            <person name="Sims D."/>
            <person name="Brettin T."/>
            <person name="Kuske C."/>
            <person name="Detter J.C."/>
            <person name="Han C."/>
            <person name="Lapidus A."/>
            <person name="Copeland A."/>
            <person name="Glavina Del Rio T."/>
            <person name="Nolan M."/>
            <person name="Lucas S."/>
            <person name="Tice H."/>
            <person name="Cheng J.F."/>
            <person name="Bruce D."/>
            <person name="Goodwin L."/>
            <person name="Pitluck S."/>
            <person name="Ovchinnikova G."/>
            <person name="Pati A."/>
            <person name="Ivanova N."/>
            <person name="Chen A."/>
            <person name="Palaniappan K."/>
            <person name="Chain P."/>
            <person name="D'haeseleer P."/>
            <person name="Goker M."/>
            <person name="Bristow J."/>
            <person name="Eisen J.A."/>
            <person name="Markowitz V."/>
            <person name="Hugenholtz P."/>
            <person name="Rohde M."/>
            <person name="Klenk H.P."/>
            <person name="Kyrpides N.C."/>
        </authorList>
    </citation>
    <scope>NUCLEOTIDE SEQUENCE [LARGE SCALE GENOMIC DNA]</scope>
    <source>
        <strain evidence="15">ATCC 700683 / DSM 15641 / 12-3</strain>
    </source>
</reference>
<dbReference type="InterPro" id="IPR011577">
    <property type="entry name" value="Cyt_b561_bac/Ni-Hgenase"/>
</dbReference>
<evidence type="ECO:0000256" key="2">
    <source>
        <dbReference type="ARBA" id="ARBA00008622"/>
    </source>
</evidence>
<feature type="transmembrane region" description="Helical" evidence="12">
    <location>
        <begin position="20"/>
        <end position="41"/>
    </location>
</feature>
<comment type="subcellular location">
    <subcellularLocation>
        <location evidence="1">Cell membrane</location>
        <topology evidence="1">Multi-pass membrane protein</topology>
    </subcellularLocation>
</comment>
<evidence type="ECO:0000256" key="8">
    <source>
        <dbReference type="ARBA" id="ARBA00022982"/>
    </source>
</evidence>
<keyword evidence="9 12" id="KW-1133">Transmembrane helix</keyword>
<keyword evidence="11 12" id="KW-0472">Membrane</keyword>
<dbReference type="HOGENOM" id="CLU_075520_2_0_11"/>
<keyword evidence="5" id="KW-0349">Heme</keyword>
<dbReference type="Pfam" id="PF01292">
    <property type="entry name" value="Ni_hydr_CYTB"/>
    <property type="match status" value="1"/>
</dbReference>
<gene>
    <name evidence="14" type="ordered locus">Ccur_08530</name>
</gene>
<keyword evidence="6 12" id="KW-0812">Transmembrane</keyword>
<keyword evidence="3" id="KW-0813">Transport</keyword>
<dbReference type="AlphaFoldDB" id="C7MNR5"/>
<feature type="transmembrane region" description="Helical" evidence="12">
    <location>
        <begin position="171"/>
        <end position="190"/>
    </location>
</feature>
<dbReference type="KEGG" id="ccu:Ccur_08530"/>
<evidence type="ECO:0000256" key="10">
    <source>
        <dbReference type="ARBA" id="ARBA00023004"/>
    </source>
</evidence>
<keyword evidence="8" id="KW-0249">Electron transport</keyword>
<dbReference type="eggNOG" id="COG1969">
    <property type="taxonomic scope" value="Bacteria"/>
</dbReference>
<dbReference type="InterPro" id="IPR051542">
    <property type="entry name" value="Hydrogenase_cytochrome"/>
</dbReference>
<dbReference type="STRING" id="469378.Ccur_08530"/>
<dbReference type="Gene3D" id="1.20.950.20">
    <property type="entry name" value="Transmembrane di-heme cytochromes, Chain C"/>
    <property type="match status" value="1"/>
</dbReference>
<name>C7MNR5_CRYCD</name>
<dbReference type="PANTHER" id="PTHR30485">
    <property type="entry name" value="NI/FE-HYDROGENASE 1 B-TYPE CYTOCHROME SUBUNIT"/>
    <property type="match status" value="1"/>
</dbReference>
<dbReference type="GO" id="GO:0022904">
    <property type="term" value="P:respiratory electron transport chain"/>
    <property type="evidence" value="ECO:0007669"/>
    <property type="project" value="InterPro"/>
</dbReference>
<evidence type="ECO:0000256" key="7">
    <source>
        <dbReference type="ARBA" id="ARBA00022723"/>
    </source>
</evidence>
<dbReference type="GO" id="GO:0009055">
    <property type="term" value="F:electron transfer activity"/>
    <property type="evidence" value="ECO:0007669"/>
    <property type="project" value="InterPro"/>
</dbReference>
<sequence>MAHLAHYREAHPLPLVITHYVNLSCMALLILTGFMIHFPYAPANMGICRGVHIFCGIVLLVNCIVRIVLAFVVESAPAEGTRQMQKDIRSWIPQPDNRHQLIEWVKFYLFIKKDHPLSGKFNPLQKIAYGAIPFLIILMAYTGFCLWVPTSSLPFFQAGTDLVGGIMSMRIIHYIMMFVFILFTMIHVYMSVIEGGKHLLALMFARKQHGGMTYDIHTHDVAGEDYNVR</sequence>
<dbReference type="InterPro" id="IPR016174">
    <property type="entry name" value="Di-haem_cyt_TM"/>
</dbReference>
<evidence type="ECO:0000259" key="13">
    <source>
        <dbReference type="Pfam" id="PF01292"/>
    </source>
</evidence>
<keyword evidence="10" id="KW-0408">Iron</keyword>
<keyword evidence="4" id="KW-1003">Cell membrane</keyword>
<keyword evidence="7" id="KW-0479">Metal-binding</keyword>
<dbReference type="PRINTS" id="PR00161">
    <property type="entry name" value="NIHGNASECYTB"/>
</dbReference>
<dbReference type="Proteomes" id="UP000000954">
    <property type="component" value="Chromosome"/>
</dbReference>
<comment type="similarity">
    <text evidence="2">Belongs to the HupC/HyaC/HydC family.</text>
</comment>
<feature type="transmembrane region" description="Helical" evidence="12">
    <location>
        <begin position="127"/>
        <end position="150"/>
    </location>
</feature>
<dbReference type="PANTHER" id="PTHR30485:SF0">
    <property type="entry name" value="NI_FE-HYDROGENASE 1 B-TYPE CYTOCHROME SUBUNIT-RELATED"/>
    <property type="match status" value="1"/>
</dbReference>
<evidence type="ECO:0000256" key="4">
    <source>
        <dbReference type="ARBA" id="ARBA00022475"/>
    </source>
</evidence>
<evidence type="ECO:0000256" key="6">
    <source>
        <dbReference type="ARBA" id="ARBA00022692"/>
    </source>
</evidence>
<proteinExistence type="inferred from homology"/>
<dbReference type="GO" id="GO:0005506">
    <property type="term" value="F:iron ion binding"/>
    <property type="evidence" value="ECO:0007669"/>
    <property type="project" value="InterPro"/>
</dbReference>
<evidence type="ECO:0000313" key="15">
    <source>
        <dbReference type="Proteomes" id="UP000000954"/>
    </source>
</evidence>
<evidence type="ECO:0000256" key="5">
    <source>
        <dbReference type="ARBA" id="ARBA00022617"/>
    </source>
</evidence>
<dbReference type="InterPro" id="IPR000516">
    <property type="entry name" value="Ni-dep_Hydgase_cyt-B"/>
</dbReference>
<organism evidence="14 15">
    <name type="scientific">Cryptobacterium curtum (strain ATCC 700683 / DSM 15641 / CCUG 43107 / 12-3)</name>
    <dbReference type="NCBI Taxonomy" id="469378"/>
    <lineage>
        <taxon>Bacteria</taxon>
        <taxon>Bacillati</taxon>
        <taxon>Actinomycetota</taxon>
        <taxon>Coriobacteriia</taxon>
        <taxon>Eggerthellales</taxon>
        <taxon>Eggerthellaceae</taxon>
        <taxon>Cryptobacterium</taxon>
    </lineage>
</organism>
<dbReference type="EMBL" id="CP001682">
    <property type="protein sequence ID" value="ACU94555.1"/>
    <property type="molecule type" value="Genomic_DNA"/>
</dbReference>
<dbReference type="GO" id="GO:0005886">
    <property type="term" value="C:plasma membrane"/>
    <property type="evidence" value="ECO:0007669"/>
    <property type="project" value="UniProtKB-SubCell"/>
</dbReference>
<dbReference type="SUPFAM" id="SSF81342">
    <property type="entry name" value="Transmembrane di-heme cytochromes"/>
    <property type="match status" value="1"/>
</dbReference>
<evidence type="ECO:0000256" key="11">
    <source>
        <dbReference type="ARBA" id="ARBA00023136"/>
    </source>
</evidence>
<accession>C7MNR5</accession>
<evidence type="ECO:0000256" key="3">
    <source>
        <dbReference type="ARBA" id="ARBA00022448"/>
    </source>
</evidence>
<keyword evidence="15" id="KW-1185">Reference proteome</keyword>
<evidence type="ECO:0000313" key="14">
    <source>
        <dbReference type="EMBL" id="ACU94555.1"/>
    </source>
</evidence>
<feature type="domain" description="Cytochrome b561 bacterial/Ni-hydrogenase" evidence="13">
    <location>
        <begin position="11"/>
        <end position="204"/>
    </location>
</feature>
<dbReference type="RefSeq" id="WP_012803242.1">
    <property type="nucleotide sequence ID" value="NC_013170.1"/>
</dbReference>
<protein>
    <submittedName>
        <fullName evidence="14">Ni,Fe-hydrogenase I cytochrome b subunit</fullName>
    </submittedName>
</protein>
<feature type="transmembrane region" description="Helical" evidence="12">
    <location>
        <begin position="53"/>
        <end position="73"/>
    </location>
</feature>
<dbReference type="GO" id="GO:0020037">
    <property type="term" value="F:heme binding"/>
    <property type="evidence" value="ECO:0007669"/>
    <property type="project" value="TreeGrafter"/>
</dbReference>